<comment type="similarity">
    <text evidence="2">Belongs to the TALE/IRO homeobox family.</text>
</comment>
<feature type="region of interest" description="Disordered" evidence="7">
    <location>
        <begin position="106"/>
        <end position="178"/>
    </location>
</feature>
<dbReference type="Gene3D" id="1.10.10.60">
    <property type="entry name" value="Homeodomain-like"/>
    <property type="match status" value="1"/>
</dbReference>
<dbReference type="PROSITE" id="PS00027">
    <property type="entry name" value="HOMEOBOX_1"/>
    <property type="match status" value="1"/>
</dbReference>
<evidence type="ECO:0000259" key="8">
    <source>
        <dbReference type="PROSITE" id="PS50071"/>
    </source>
</evidence>
<dbReference type="GO" id="GO:0000978">
    <property type="term" value="F:RNA polymerase II cis-regulatory region sequence-specific DNA binding"/>
    <property type="evidence" value="ECO:0007669"/>
    <property type="project" value="TreeGrafter"/>
</dbReference>
<dbReference type="CDD" id="cd00086">
    <property type="entry name" value="homeodomain"/>
    <property type="match status" value="1"/>
</dbReference>
<feature type="compositionally biased region" description="Basic and acidic residues" evidence="7">
    <location>
        <begin position="145"/>
        <end position="155"/>
    </location>
</feature>
<comment type="caution">
    <text evidence="9">The sequence shown here is derived from an EMBL/GenBank/DDBJ whole genome shotgun (WGS) entry which is preliminary data.</text>
</comment>
<dbReference type="SMART" id="SM00389">
    <property type="entry name" value="HOX"/>
    <property type="match status" value="1"/>
</dbReference>
<feature type="domain" description="Homeobox" evidence="8">
    <location>
        <begin position="43"/>
        <end position="106"/>
    </location>
</feature>
<name>A0A132A416_SARSC</name>
<organism evidence="9 10">
    <name type="scientific">Sarcoptes scabiei</name>
    <name type="common">Itch mite</name>
    <name type="synonym">Acarus scabiei</name>
    <dbReference type="NCBI Taxonomy" id="52283"/>
    <lineage>
        <taxon>Eukaryota</taxon>
        <taxon>Metazoa</taxon>
        <taxon>Ecdysozoa</taxon>
        <taxon>Arthropoda</taxon>
        <taxon>Chelicerata</taxon>
        <taxon>Arachnida</taxon>
        <taxon>Acari</taxon>
        <taxon>Acariformes</taxon>
        <taxon>Sarcoptiformes</taxon>
        <taxon>Astigmata</taxon>
        <taxon>Psoroptidia</taxon>
        <taxon>Sarcoptoidea</taxon>
        <taxon>Sarcoptidae</taxon>
        <taxon>Sarcoptinae</taxon>
        <taxon>Sarcoptes</taxon>
    </lineage>
</organism>
<comment type="subcellular location">
    <subcellularLocation>
        <location evidence="1 6">Nucleus</location>
    </subcellularLocation>
</comment>
<evidence type="ECO:0000256" key="3">
    <source>
        <dbReference type="ARBA" id="ARBA00023125"/>
    </source>
</evidence>
<dbReference type="InterPro" id="IPR001356">
    <property type="entry name" value="HD"/>
</dbReference>
<dbReference type="AlphaFoldDB" id="A0A132A416"/>
<dbReference type="InterPro" id="IPR009057">
    <property type="entry name" value="Homeodomain-like_sf"/>
</dbReference>
<dbReference type="OrthoDB" id="5399138at2759"/>
<feature type="compositionally biased region" description="Acidic residues" evidence="7">
    <location>
        <begin position="133"/>
        <end position="144"/>
    </location>
</feature>
<dbReference type="GO" id="GO:0042693">
    <property type="term" value="P:muscle cell fate commitment"/>
    <property type="evidence" value="ECO:0007669"/>
    <property type="project" value="UniProtKB-ARBA"/>
</dbReference>
<dbReference type="EMBL" id="JXLN01010113">
    <property type="protein sequence ID" value="KPM05130.1"/>
    <property type="molecule type" value="Genomic_DNA"/>
</dbReference>
<sequence length="178" mass="20648">SSHYDLDKNNGDGWTSLGSQTPYSPYDAHHSFYGPYSNCYGAIDSAARRKNATRETTNTLKAWLYEHRKNPYPTKGEKIMLAIITKMTLTQVSTWFANARRRLKKENKMTWEPKNKNSDPRDQDSEKDSIKEIDDEDDDVDGCGDVDHEGLSRDTNHHHHQQQHHNHQQKSAWDGFRC</sequence>
<dbReference type="SUPFAM" id="SSF46689">
    <property type="entry name" value="Homeodomain-like"/>
    <property type="match status" value="1"/>
</dbReference>
<dbReference type="GO" id="GO:0030182">
    <property type="term" value="P:neuron differentiation"/>
    <property type="evidence" value="ECO:0007669"/>
    <property type="project" value="TreeGrafter"/>
</dbReference>
<dbReference type="PANTHER" id="PTHR11211:SF40">
    <property type="entry name" value="MIRROR, ISOFORM C"/>
    <property type="match status" value="1"/>
</dbReference>
<gene>
    <name evidence="9" type="ORF">QR98_0035890</name>
</gene>
<dbReference type="PROSITE" id="PS50071">
    <property type="entry name" value="HOMEOBOX_2"/>
    <property type="match status" value="1"/>
</dbReference>
<evidence type="ECO:0000256" key="7">
    <source>
        <dbReference type="SAM" id="MobiDB-lite"/>
    </source>
</evidence>
<dbReference type="GO" id="GO:0048468">
    <property type="term" value="P:cell development"/>
    <property type="evidence" value="ECO:0007669"/>
    <property type="project" value="TreeGrafter"/>
</dbReference>
<dbReference type="GO" id="GO:0045317">
    <property type="term" value="P:equator specification"/>
    <property type="evidence" value="ECO:0007669"/>
    <property type="project" value="UniProtKB-ARBA"/>
</dbReference>
<feature type="compositionally biased region" description="Basic residues" evidence="7">
    <location>
        <begin position="156"/>
        <end position="168"/>
    </location>
</feature>
<evidence type="ECO:0000256" key="6">
    <source>
        <dbReference type="PROSITE-ProRule" id="PRU00108"/>
    </source>
</evidence>
<dbReference type="GO" id="GO:0000981">
    <property type="term" value="F:DNA-binding transcription factor activity, RNA polymerase II-specific"/>
    <property type="evidence" value="ECO:0007669"/>
    <property type="project" value="InterPro"/>
</dbReference>
<evidence type="ECO:0000313" key="10">
    <source>
        <dbReference type="Proteomes" id="UP000616769"/>
    </source>
</evidence>
<evidence type="ECO:0000256" key="5">
    <source>
        <dbReference type="ARBA" id="ARBA00023242"/>
    </source>
</evidence>
<evidence type="ECO:0000313" key="9">
    <source>
        <dbReference type="EMBL" id="KPM05130.1"/>
    </source>
</evidence>
<dbReference type="PANTHER" id="PTHR11211">
    <property type="entry name" value="IROQUOIS-CLASS HOMEODOMAIN PROTEIN IRX"/>
    <property type="match status" value="1"/>
</dbReference>
<keyword evidence="5 6" id="KW-0539">Nucleus</keyword>
<dbReference type="VEuPathDB" id="VectorBase:SSCA010459"/>
<dbReference type="FunFam" id="1.10.10.60:FF:000003">
    <property type="entry name" value="Iroquois-class homeobox protein IRX"/>
    <property type="match status" value="1"/>
</dbReference>
<dbReference type="Proteomes" id="UP000616769">
    <property type="component" value="Unassembled WGS sequence"/>
</dbReference>
<dbReference type="GO" id="GO:0005634">
    <property type="term" value="C:nucleus"/>
    <property type="evidence" value="ECO:0007669"/>
    <property type="project" value="UniProtKB-SubCell"/>
</dbReference>
<dbReference type="InterPro" id="IPR008422">
    <property type="entry name" value="KN_HD"/>
</dbReference>
<evidence type="ECO:0000256" key="2">
    <source>
        <dbReference type="ARBA" id="ARBA00008446"/>
    </source>
</evidence>
<dbReference type="GO" id="GO:0045926">
    <property type="term" value="P:negative regulation of growth"/>
    <property type="evidence" value="ECO:0007669"/>
    <property type="project" value="UniProtKB-ARBA"/>
</dbReference>
<evidence type="ECO:0000256" key="4">
    <source>
        <dbReference type="ARBA" id="ARBA00023155"/>
    </source>
</evidence>
<evidence type="ECO:0000256" key="1">
    <source>
        <dbReference type="ARBA" id="ARBA00004123"/>
    </source>
</evidence>
<feature type="compositionally biased region" description="Basic and acidic residues" evidence="7">
    <location>
        <begin position="106"/>
        <end position="132"/>
    </location>
</feature>
<reference evidence="9 10" key="1">
    <citation type="journal article" date="2015" name="Parasit. Vectors">
        <title>Draft genome of the scabies mite.</title>
        <authorList>
            <person name="Rider S.D.Jr."/>
            <person name="Morgan M.S."/>
            <person name="Arlian L.G."/>
        </authorList>
    </citation>
    <scope>NUCLEOTIDE SEQUENCE [LARGE SCALE GENOMIC DNA]</scope>
    <source>
        <strain evidence="9">Arlian Lab</strain>
    </source>
</reference>
<keyword evidence="4 6" id="KW-0371">Homeobox</keyword>
<accession>A0A132A416</accession>
<dbReference type="InterPro" id="IPR017970">
    <property type="entry name" value="Homeobox_CS"/>
</dbReference>
<keyword evidence="3 6" id="KW-0238">DNA-binding</keyword>
<protein>
    <submittedName>
        <fullName evidence="9">Iroquois-class homeodomain protein IRX-1-like protein</fullName>
    </submittedName>
</protein>
<proteinExistence type="inferred from homology"/>
<feature type="non-terminal residue" evidence="9">
    <location>
        <position position="1"/>
    </location>
</feature>
<dbReference type="Pfam" id="PF05920">
    <property type="entry name" value="Homeobox_KN"/>
    <property type="match status" value="1"/>
</dbReference>
<feature type="DNA-binding region" description="Homeobox" evidence="6">
    <location>
        <begin position="45"/>
        <end position="107"/>
    </location>
</feature>